<reference evidence="4" key="1">
    <citation type="journal article" date="2020" name="bioRxiv">
        <title>Integrative omics analysis of Pseudomonas aeruginosa virus PA5oct highlights the molecular complexity of jumbo phages.</title>
        <authorList>
            <person name="Lood C."/>
            <person name="Danis-Wlodarczyk K."/>
            <person name="Blasdel B.G."/>
            <person name="Jang H.B."/>
            <person name="Vandenheuvel D."/>
            <person name="Briers Y."/>
            <person name="Noben J.-P."/>
            <person name="van Noort V."/>
            <person name="Drulis-Kawa Z."/>
            <person name="Lavigne R."/>
        </authorList>
    </citation>
    <scope>NUCLEOTIDE SEQUENCE [LARGE SCALE GENOMIC DNA]</scope>
</reference>
<protein>
    <submittedName>
        <fullName evidence="3">Structural protein</fullName>
    </submittedName>
</protein>
<evidence type="ECO:0000313" key="3">
    <source>
        <dbReference type="EMBL" id="QCG76166.1"/>
    </source>
</evidence>
<feature type="region of interest" description="Disordered" evidence="1">
    <location>
        <begin position="133"/>
        <end position="152"/>
    </location>
</feature>
<dbReference type="Proteomes" id="UP000316733">
    <property type="component" value="Segment"/>
</dbReference>
<name>A0A4Y5JTZ9_9CAUD</name>
<keyword evidence="4" id="KW-1185">Reference proteome</keyword>
<feature type="transmembrane region" description="Helical" evidence="2">
    <location>
        <begin position="74"/>
        <end position="94"/>
    </location>
</feature>
<organism evidence="3 4">
    <name type="scientific">Pseudomonas phage vB_PaeM_PA5oct</name>
    <dbReference type="NCBI Taxonomy" id="2163605"/>
    <lineage>
        <taxon>Viruses</taxon>
        <taxon>Duplodnaviria</taxon>
        <taxon>Heunggongvirae</taxon>
        <taxon>Uroviricota</taxon>
        <taxon>Caudoviricetes</taxon>
        <taxon>Arenbergviridae</taxon>
        <taxon>Wroclawvirus</taxon>
        <taxon>Wroclawvirus PA5oct</taxon>
    </lineage>
</organism>
<keyword evidence="2" id="KW-0472">Membrane</keyword>
<evidence type="ECO:0000313" key="4">
    <source>
        <dbReference type="Proteomes" id="UP000316733"/>
    </source>
</evidence>
<sequence>MATVNQKNTSVNAQNTDANADPLAHRKVIGEKEKKAIARKMRVLRLKYFFAELKEKICSIRFTKHHLIHWRNTMWLNAAFFLRGLIGIMTFGLVELELTGKPSTYRAVSAAVLRENLERQLAETEAYKSGEQVLVGTSSSDSKRQTVADASEDELDDWLKHFSGRS</sequence>
<evidence type="ECO:0000256" key="1">
    <source>
        <dbReference type="SAM" id="MobiDB-lite"/>
    </source>
</evidence>
<keyword evidence="2" id="KW-1133">Transmembrane helix</keyword>
<keyword evidence="2" id="KW-0812">Transmembrane</keyword>
<proteinExistence type="predicted"/>
<evidence type="ECO:0000256" key="2">
    <source>
        <dbReference type="SAM" id="Phobius"/>
    </source>
</evidence>
<dbReference type="EMBL" id="MK797984">
    <property type="protein sequence ID" value="QCG76166.1"/>
    <property type="molecule type" value="Genomic_DNA"/>
</dbReference>
<accession>A0A4Y5JTZ9</accession>
<gene>
    <name evidence="3" type="ORF">EST35_0285</name>
</gene>